<accession>A0A6G4ASN4</accession>
<evidence type="ECO:0000313" key="2">
    <source>
        <dbReference type="Proteomes" id="UP000476310"/>
    </source>
</evidence>
<dbReference type="EMBL" id="JAAIKT010000081">
    <property type="protein sequence ID" value="NEW76413.1"/>
    <property type="molecule type" value="Genomic_DNA"/>
</dbReference>
<dbReference type="Proteomes" id="UP000476310">
    <property type="component" value="Unassembled WGS sequence"/>
</dbReference>
<dbReference type="AlphaFoldDB" id="A0A6G4ASN4"/>
<name>A0A6G4ASN4_9ACTN</name>
<evidence type="ECO:0000313" key="1">
    <source>
        <dbReference type="EMBL" id="NEW76413.1"/>
    </source>
</evidence>
<keyword evidence="2" id="KW-1185">Reference proteome</keyword>
<dbReference type="RefSeq" id="WP_164435316.1">
    <property type="nucleotide sequence ID" value="NZ_JAAIKT010000081.1"/>
</dbReference>
<comment type="caution">
    <text evidence="1">The sequence shown here is derived from an EMBL/GenBank/DDBJ whole genome shotgun (WGS) entry which is preliminary data.</text>
</comment>
<sequence>MSWAWEYDPSEDHVASGAPPALIAEVEKKADELVRAAAALYLDGSAYQGPSPRGENVLVPGGMFFCQVVPRHERVYLLQITAW</sequence>
<protein>
    <submittedName>
        <fullName evidence="1">Uncharacterized protein</fullName>
    </submittedName>
</protein>
<organism evidence="1 2">
    <name type="scientific">Streptomyces rhizosphaericus</name>
    <dbReference type="NCBI Taxonomy" id="114699"/>
    <lineage>
        <taxon>Bacteria</taxon>
        <taxon>Bacillati</taxon>
        <taxon>Actinomycetota</taxon>
        <taxon>Actinomycetes</taxon>
        <taxon>Kitasatosporales</taxon>
        <taxon>Streptomycetaceae</taxon>
        <taxon>Streptomyces</taxon>
        <taxon>Streptomyces violaceusniger group</taxon>
    </lineage>
</organism>
<proteinExistence type="predicted"/>
<reference evidence="1" key="1">
    <citation type="submission" date="2020-02" db="EMBL/GenBank/DDBJ databases">
        <title>A new Streptomyces sp. for controlling soil-borne diseases.</title>
        <authorList>
            <person name="Li X."/>
            <person name="Tian Y."/>
            <person name="Gao K."/>
        </authorList>
    </citation>
    <scope>NUCLEOTIDE SEQUENCE [LARGE SCALE GENOMIC DNA]</scope>
    <source>
        <strain evidence="1">0250</strain>
    </source>
</reference>
<gene>
    <name evidence="1" type="ORF">G4H13_40195</name>
</gene>